<dbReference type="PANTHER" id="PTHR35585">
    <property type="entry name" value="HHE DOMAIN PROTEIN (AFU_ORTHOLOGUE AFUA_4G00730)"/>
    <property type="match status" value="1"/>
</dbReference>
<name>A0A917WY75_9ACTN</name>
<reference evidence="2" key="1">
    <citation type="journal article" date="2014" name="Int. J. Syst. Evol. Microbiol.">
        <title>Complete genome sequence of Corynebacterium casei LMG S-19264T (=DSM 44701T), isolated from a smear-ripened cheese.</title>
        <authorList>
            <consortium name="US DOE Joint Genome Institute (JGI-PGF)"/>
            <person name="Walter F."/>
            <person name="Albersmeier A."/>
            <person name="Kalinowski J."/>
            <person name="Ruckert C."/>
        </authorList>
    </citation>
    <scope>NUCLEOTIDE SEQUENCE</scope>
    <source>
        <strain evidence="2">JCM 19831</strain>
    </source>
</reference>
<evidence type="ECO:0000313" key="2">
    <source>
        <dbReference type="EMBL" id="GGM39812.1"/>
    </source>
</evidence>
<feature type="domain" description="Hemerythrin-like" evidence="1">
    <location>
        <begin position="13"/>
        <end position="129"/>
    </location>
</feature>
<dbReference type="PANTHER" id="PTHR35585:SF1">
    <property type="entry name" value="HHE DOMAIN PROTEIN (AFU_ORTHOLOGUE AFUA_4G00730)"/>
    <property type="match status" value="1"/>
</dbReference>
<dbReference type="EMBL" id="BMPI01000022">
    <property type="protein sequence ID" value="GGM39812.1"/>
    <property type="molecule type" value="Genomic_DNA"/>
</dbReference>
<proteinExistence type="predicted"/>
<sequence length="133" mass="14830">MPTTADRLRAAARQLADIHNGLRADLDRLRSGEALPERLAEHCVAFCASLTAHHTGEDTLAFPFLDDALPELTPVLDRLRREHAVVAERIRELRALATDPHALRERVDSLAAELDEHFRYEEAALIPAIEALP</sequence>
<dbReference type="InterPro" id="IPR012312">
    <property type="entry name" value="Hemerythrin-like"/>
</dbReference>
<dbReference type="RefSeq" id="WP_190252019.1">
    <property type="nucleotide sequence ID" value="NZ_BMPI01000022.1"/>
</dbReference>
<dbReference type="Gene3D" id="1.20.120.520">
    <property type="entry name" value="nmb1532 protein domain like"/>
    <property type="match status" value="1"/>
</dbReference>
<dbReference type="Proteomes" id="UP000642070">
    <property type="component" value="Unassembled WGS sequence"/>
</dbReference>
<dbReference type="Pfam" id="PF01814">
    <property type="entry name" value="Hemerythrin"/>
    <property type="match status" value="1"/>
</dbReference>
<evidence type="ECO:0000313" key="3">
    <source>
        <dbReference type="Proteomes" id="UP000642070"/>
    </source>
</evidence>
<evidence type="ECO:0000259" key="1">
    <source>
        <dbReference type="Pfam" id="PF01814"/>
    </source>
</evidence>
<dbReference type="AlphaFoldDB" id="A0A917WY75"/>
<comment type="caution">
    <text evidence="2">The sequence shown here is derived from an EMBL/GenBank/DDBJ whole genome shotgun (WGS) entry which is preliminary data.</text>
</comment>
<keyword evidence="3" id="KW-1185">Reference proteome</keyword>
<reference evidence="2" key="2">
    <citation type="submission" date="2020-09" db="EMBL/GenBank/DDBJ databases">
        <authorList>
            <person name="Sun Q."/>
            <person name="Ohkuma M."/>
        </authorList>
    </citation>
    <scope>NUCLEOTIDE SEQUENCE</scope>
    <source>
        <strain evidence="2">JCM 19831</strain>
    </source>
</reference>
<accession>A0A917WY75</accession>
<protein>
    <recommendedName>
        <fullName evidence="1">Hemerythrin-like domain-containing protein</fullName>
    </recommendedName>
</protein>
<organism evidence="2 3">
    <name type="scientific">Dactylosporangium sucinum</name>
    <dbReference type="NCBI Taxonomy" id="1424081"/>
    <lineage>
        <taxon>Bacteria</taxon>
        <taxon>Bacillati</taxon>
        <taxon>Actinomycetota</taxon>
        <taxon>Actinomycetes</taxon>
        <taxon>Micromonosporales</taxon>
        <taxon>Micromonosporaceae</taxon>
        <taxon>Dactylosporangium</taxon>
    </lineage>
</organism>
<gene>
    <name evidence="2" type="ORF">GCM10007977_046560</name>
</gene>